<dbReference type="KEGG" id="ned:HUN01_32945"/>
<accession>A0A7D7LJ91</accession>
<evidence type="ECO:0000259" key="2">
    <source>
        <dbReference type="Pfam" id="PF03795"/>
    </source>
</evidence>
<keyword evidence="4" id="KW-1185">Reference proteome</keyword>
<dbReference type="InterPro" id="IPR005545">
    <property type="entry name" value="YCII"/>
</dbReference>
<name>A0A7D7LJ91_9NOSO</name>
<evidence type="ECO:0000313" key="4">
    <source>
        <dbReference type="Proteomes" id="UP000514713"/>
    </source>
</evidence>
<dbReference type="Pfam" id="PF03795">
    <property type="entry name" value="YCII"/>
    <property type="match status" value="1"/>
</dbReference>
<dbReference type="Proteomes" id="UP000514713">
    <property type="component" value="Chromosome"/>
</dbReference>
<comment type="similarity">
    <text evidence="1">Belongs to the YciI family.</text>
</comment>
<proteinExistence type="inferred from homology"/>
<protein>
    <submittedName>
        <fullName evidence="3">YciI family protein</fullName>
    </submittedName>
</protein>
<gene>
    <name evidence="3" type="ORF">HUN01_32945</name>
</gene>
<dbReference type="AlphaFoldDB" id="A0A7D7LJ91"/>
<evidence type="ECO:0000256" key="1">
    <source>
        <dbReference type="ARBA" id="ARBA00007689"/>
    </source>
</evidence>
<reference evidence="4" key="1">
    <citation type="submission" date="2020-06" db="EMBL/GenBank/DDBJ databases">
        <title>Nostoc edaphicum CCNP1411 genome.</title>
        <authorList>
            <person name="Fidor A."/>
            <person name="Grabski M."/>
            <person name="Gawor J."/>
            <person name="Gromadka R."/>
            <person name="Wegrzyn G."/>
            <person name="Mazur-Marzec H."/>
        </authorList>
    </citation>
    <scope>NUCLEOTIDE SEQUENCE [LARGE SCALE GENOMIC DNA]</scope>
    <source>
        <strain evidence="4">CCNP1411</strain>
    </source>
</reference>
<dbReference type="RefSeq" id="WP_181929685.1">
    <property type="nucleotide sequence ID" value="NZ_CP054698.1"/>
</dbReference>
<dbReference type="EMBL" id="CP054698">
    <property type="protein sequence ID" value="QMS92171.1"/>
    <property type="molecule type" value="Genomic_DNA"/>
</dbReference>
<dbReference type="InterPro" id="IPR011008">
    <property type="entry name" value="Dimeric_a/b-barrel"/>
</dbReference>
<dbReference type="SUPFAM" id="SSF54909">
    <property type="entry name" value="Dimeric alpha+beta barrel"/>
    <property type="match status" value="1"/>
</dbReference>
<evidence type="ECO:0000313" key="3">
    <source>
        <dbReference type="EMBL" id="QMS92171.1"/>
    </source>
</evidence>
<organism evidence="3 4">
    <name type="scientific">Nostoc edaphicum CCNP1411</name>
    <dbReference type="NCBI Taxonomy" id="1472755"/>
    <lineage>
        <taxon>Bacteria</taxon>
        <taxon>Bacillati</taxon>
        <taxon>Cyanobacteriota</taxon>
        <taxon>Cyanophyceae</taxon>
        <taxon>Nostocales</taxon>
        <taxon>Nostocaceae</taxon>
        <taxon>Nostoc</taxon>
    </lineage>
</organism>
<feature type="domain" description="YCII-related" evidence="2">
    <location>
        <begin position="1"/>
        <end position="116"/>
    </location>
</feature>
<dbReference type="PANTHER" id="PTHR35174">
    <property type="entry name" value="BLL7171 PROTEIN-RELATED"/>
    <property type="match status" value="1"/>
</dbReference>
<dbReference type="PANTHER" id="PTHR35174:SF3">
    <property type="entry name" value="BLL7171 PROTEIN"/>
    <property type="match status" value="1"/>
</dbReference>
<dbReference type="Gene3D" id="3.30.70.1060">
    <property type="entry name" value="Dimeric alpha+beta barrel"/>
    <property type="match status" value="1"/>
</dbReference>
<sequence>MQYAILVYESETNFNNRTDEQQKDAYWGAFSSYAKALAEAGAIAGGAALYQPHAGTTVRLRDGQRHVQDGPYADTKEQLGGFFLIDVPDLDAALDWAARCPGAADGAIEVRPFLPMTQG</sequence>